<feature type="chain" id="PRO_5043960243" evidence="1">
    <location>
        <begin position="27"/>
        <end position="401"/>
    </location>
</feature>
<dbReference type="Proteomes" id="UP001140949">
    <property type="component" value="Unassembled WGS sequence"/>
</dbReference>
<keyword evidence="4" id="KW-1185">Reference proteome</keyword>
<dbReference type="GO" id="GO:0000774">
    <property type="term" value="F:adenyl-nucleotide exchange factor activity"/>
    <property type="evidence" value="ECO:0007669"/>
    <property type="project" value="TreeGrafter"/>
</dbReference>
<accession>A0AAX6G521</accession>
<dbReference type="PANTHER" id="PTHR19316:SF32">
    <property type="entry name" value="ARM REPEAT SUPERFAMILY PROTEIN"/>
    <property type="match status" value="1"/>
</dbReference>
<feature type="domain" description="Nucleotide exchange factor Fes1" evidence="2">
    <location>
        <begin position="79"/>
        <end position="170"/>
    </location>
</feature>
<reference evidence="3" key="2">
    <citation type="submission" date="2023-04" db="EMBL/GenBank/DDBJ databases">
        <authorList>
            <person name="Bruccoleri R.E."/>
            <person name="Oakeley E.J."/>
            <person name="Faust A.-M."/>
            <person name="Dessus-Babus S."/>
            <person name="Altorfer M."/>
            <person name="Burckhardt D."/>
            <person name="Oertli M."/>
            <person name="Naumann U."/>
            <person name="Petersen F."/>
            <person name="Wong J."/>
        </authorList>
    </citation>
    <scope>NUCLEOTIDE SEQUENCE</scope>
    <source>
        <strain evidence="3">GSM-AAB239-AS_SAM_17_03QT</strain>
        <tissue evidence="3">Leaf</tissue>
    </source>
</reference>
<dbReference type="PANTHER" id="PTHR19316">
    <property type="entry name" value="PROTEIN FOLDING REGULATOR"/>
    <property type="match status" value="1"/>
</dbReference>
<dbReference type="InterPro" id="IPR050693">
    <property type="entry name" value="Hsp70_NEF-Inhibitors"/>
</dbReference>
<sequence length="401" mass="44864">MGRLFSFAVVGALLFLVASAVSAAAAEEGQQRQRPNKTSYGGGGGIFWATDDGDLLSAMESDDPSASPDDDLAGAFSSLDSMLQWAIGHSDPEKLRDKANDVQRLSANDLQKRQVEIKELMERLKVPSDSELMQISIADLNNSSTSLEDRQHALNELLILVESIDNANDLSKLGGYVAVVQELHNSEPGIRTTSAWIIGMASQNNALLYNKILELGVLKILMKMTRSSFTEEAIKALYAISALIRNNDHGQELFYLENGNSMLQDIMSNSSIDIRLHKKIAFLVADLADYQFHNEIVKLPFLSSHLFLKSVVDLALSADLDLQEKVLMAIRSLLKLTSTDALDFKDFCGLDRVLDRMRMQLEKLMNVEEYGDYAKEVEDLRREVHTIFHRKLEKRMRTRHG</sequence>
<dbReference type="InterPro" id="IPR016024">
    <property type="entry name" value="ARM-type_fold"/>
</dbReference>
<proteinExistence type="predicted"/>
<dbReference type="EMBL" id="JANAVB010022598">
    <property type="protein sequence ID" value="KAJ6823672.1"/>
    <property type="molecule type" value="Genomic_DNA"/>
</dbReference>
<evidence type="ECO:0000259" key="2">
    <source>
        <dbReference type="Pfam" id="PF08609"/>
    </source>
</evidence>
<dbReference type="GO" id="GO:0005783">
    <property type="term" value="C:endoplasmic reticulum"/>
    <property type="evidence" value="ECO:0007669"/>
    <property type="project" value="TreeGrafter"/>
</dbReference>
<dbReference type="AlphaFoldDB" id="A0AAX6G521"/>
<gene>
    <name evidence="3" type="ORF">M6B38_127435</name>
</gene>
<organism evidence="3 4">
    <name type="scientific">Iris pallida</name>
    <name type="common">Sweet iris</name>
    <dbReference type="NCBI Taxonomy" id="29817"/>
    <lineage>
        <taxon>Eukaryota</taxon>
        <taxon>Viridiplantae</taxon>
        <taxon>Streptophyta</taxon>
        <taxon>Embryophyta</taxon>
        <taxon>Tracheophyta</taxon>
        <taxon>Spermatophyta</taxon>
        <taxon>Magnoliopsida</taxon>
        <taxon>Liliopsida</taxon>
        <taxon>Asparagales</taxon>
        <taxon>Iridaceae</taxon>
        <taxon>Iridoideae</taxon>
        <taxon>Irideae</taxon>
        <taxon>Iris</taxon>
    </lineage>
</organism>
<feature type="signal peptide" evidence="1">
    <location>
        <begin position="1"/>
        <end position="26"/>
    </location>
</feature>
<dbReference type="Pfam" id="PF08609">
    <property type="entry name" value="Fes1"/>
    <property type="match status" value="1"/>
</dbReference>
<dbReference type="InterPro" id="IPR011989">
    <property type="entry name" value="ARM-like"/>
</dbReference>
<dbReference type="Gene3D" id="1.25.10.10">
    <property type="entry name" value="Leucine-rich Repeat Variant"/>
    <property type="match status" value="1"/>
</dbReference>
<dbReference type="SUPFAM" id="SSF48371">
    <property type="entry name" value="ARM repeat"/>
    <property type="match status" value="1"/>
</dbReference>
<dbReference type="InterPro" id="IPR013918">
    <property type="entry name" value="Nucleotide_exch_fac_Fes1"/>
</dbReference>
<protein>
    <submittedName>
        <fullName evidence="3">Hsp70 nucleotide exchange factor FES1</fullName>
    </submittedName>
</protein>
<reference evidence="3" key="1">
    <citation type="journal article" date="2023" name="GigaByte">
        <title>Genome assembly of the bearded iris, Iris pallida Lam.</title>
        <authorList>
            <person name="Bruccoleri R.E."/>
            <person name="Oakeley E.J."/>
            <person name="Faust A.M.E."/>
            <person name="Altorfer M."/>
            <person name="Dessus-Babus S."/>
            <person name="Burckhardt D."/>
            <person name="Oertli M."/>
            <person name="Naumann U."/>
            <person name="Petersen F."/>
            <person name="Wong J."/>
        </authorList>
    </citation>
    <scope>NUCLEOTIDE SEQUENCE</scope>
    <source>
        <strain evidence="3">GSM-AAB239-AS_SAM_17_03QT</strain>
    </source>
</reference>
<evidence type="ECO:0000313" key="3">
    <source>
        <dbReference type="EMBL" id="KAJ6823672.1"/>
    </source>
</evidence>
<evidence type="ECO:0000313" key="4">
    <source>
        <dbReference type="Proteomes" id="UP001140949"/>
    </source>
</evidence>
<name>A0AAX6G521_IRIPA</name>
<keyword evidence="1" id="KW-0732">Signal</keyword>
<evidence type="ECO:0000256" key="1">
    <source>
        <dbReference type="SAM" id="SignalP"/>
    </source>
</evidence>
<comment type="caution">
    <text evidence="3">The sequence shown here is derived from an EMBL/GenBank/DDBJ whole genome shotgun (WGS) entry which is preliminary data.</text>
</comment>